<proteinExistence type="predicted"/>
<evidence type="ECO:0000313" key="2">
    <source>
        <dbReference type="Proteomes" id="UP000054018"/>
    </source>
</evidence>
<keyword evidence="2" id="KW-1185">Reference proteome</keyword>
<accession>A0A0C9YWP4</accession>
<gene>
    <name evidence="1" type="ORF">PISMIDRAFT_347419</name>
</gene>
<name>A0A0C9YWP4_9AGAM</name>
<dbReference type="HOGENOM" id="CLU_2097770_0_0_1"/>
<evidence type="ECO:0000313" key="1">
    <source>
        <dbReference type="EMBL" id="KIK14577.1"/>
    </source>
</evidence>
<reference evidence="1 2" key="1">
    <citation type="submission" date="2014-04" db="EMBL/GenBank/DDBJ databases">
        <authorList>
            <consortium name="DOE Joint Genome Institute"/>
            <person name="Kuo A."/>
            <person name="Kohler A."/>
            <person name="Costa M.D."/>
            <person name="Nagy L.G."/>
            <person name="Floudas D."/>
            <person name="Copeland A."/>
            <person name="Barry K.W."/>
            <person name="Cichocki N."/>
            <person name="Veneault-Fourrey C."/>
            <person name="LaButti K."/>
            <person name="Lindquist E.A."/>
            <person name="Lipzen A."/>
            <person name="Lundell T."/>
            <person name="Morin E."/>
            <person name="Murat C."/>
            <person name="Sun H."/>
            <person name="Tunlid A."/>
            <person name="Henrissat B."/>
            <person name="Grigoriev I.V."/>
            <person name="Hibbett D.S."/>
            <person name="Martin F."/>
            <person name="Nordberg H.P."/>
            <person name="Cantor M.N."/>
            <person name="Hua S.X."/>
        </authorList>
    </citation>
    <scope>NUCLEOTIDE SEQUENCE [LARGE SCALE GENOMIC DNA]</scope>
    <source>
        <strain evidence="1 2">441</strain>
    </source>
</reference>
<dbReference type="OrthoDB" id="10625191at2759"/>
<reference evidence="2" key="2">
    <citation type="submission" date="2015-01" db="EMBL/GenBank/DDBJ databases">
        <title>Evolutionary Origins and Diversification of the Mycorrhizal Mutualists.</title>
        <authorList>
            <consortium name="DOE Joint Genome Institute"/>
            <consortium name="Mycorrhizal Genomics Consortium"/>
            <person name="Kohler A."/>
            <person name="Kuo A."/>
            <person name="Nagy L.G."/>
            <person name="Floudas D."/>
            <person name="Copeland A."/>
            <person name="Barry K.W."/>
            <person name="Cichocki N."/>
            <person name="Veneault-Fourrey C."/>
            <person name="LaButti K."/>
            <person name="Lindquist E.A."/>
            <person name="Lipzen A."/>
            <person name="Lundell T."/>
            <person name="Morin E."/>
            <person name="Murat C."/>
            <person name="Riley R."/>
            <person name="Ohm R."/>
            <person name="Sun H."/>
            <person name="Tunlid A."/>
            <person name="Henrissat B."/>
            <person name="Grigoriev I.V."/>
            <person name="Hibbett D.S."/>
            <person name="Martin F."/>
        </authorList>
    </citation>
    <scope>NUCLEOTIDE SEQUENCE [LARGE SCALE GENOMIC DNA]</scope>
    <source>
        <strain evidence="2">441</strain>
    </source>
</reference>
<sequence length="116" mass="12716">MTVVGTRGETYLRIDEECNVRPQNEVDKYYWLSVILPNLPELPKSKGPPGSCTERVSHSASISSRTMAGGVWWPKMFLLPGLIASVKAGPSSPCNRCIQLYAARHLNSPMTPKSGV</sequence>
<protein>
    <submittedName>
        <fullName evidence="1">Uncharacterized protein</fullName>
    </submittedName>
</protein>
<dbReference type="AlphaFoldDB" id="A0A0C9YWP4"/>
<organism evidence="1 2">
    <name type="scientific">Pisolithus microcarpus 441</name>
    <dbReference type="NCBI Taxonomy" id="765257"/>
    <lineage>
        <taxon>Eukaryota</taxon>
        <taxon>Fungi</taxon>
        <taxon>Dikarya</taxon>
        <taxon>Basidiomycota</taxon>
        <taxon>Agaricomycotina</taxon>
        <taxon>Agaricomycetes</taxon>
        <taxon>Agaricomycetidae</taxon>
        <taxon>Boletales</taxon>
        <taxon>Sclerodermatineae</taxon>
        <taxon>Pisolithaceae</taxon>
        <taxon>Pisolithus</taxon>
    </lineage>
</organism>
<dbReference type="Proteomes" id="UP000054018">
    <property type="component" value="Unassembled WGS sequence"/>
</dbReference>
<dbReference type="EMBL" id="KN833931">
    <property type="protein sequence ID" value="KIK14577.1"/>
    <property type="molecule type" value="Genomic_DNA"/>
</dbReference>